<sequence>MEGMVEDPKKRGFFEIHFYREQVVHSNPRTVLYLYNGNQFPPVCLCLGSIGTAVNKDALKDHNITHVLTVSGRIPPPHPDDFFYQIIDVVANLMRTCGMILFEALQLVRCIRPEACPNQGFLCQLEDFEEVSSRCL</sequence>
<accession>A0AAN9M5X8</accession>
<dbReference type="GO" id="GO:0033550">
    <property type="term" value="F:MAP kinase tyrosine phosphatase activity"/>
    <property type="evidence" value="ECO:0007669"/>
    <property type="project" value="TreeGrafter"/>
</dbReference>
<dbReference type="InterPro" id="IPR029021">
    <property type="entry name" value="Prot-tyrosine_phosphatase-like"/>
</dbReference>
<dbReference type="GO" id="GO:0017017">
    <property type="term" value="F:MAP kinase tyrosine/serine/threonine phosphatase activity"/>
    <property type="evidence" value="ECO:0007669"/>
    <property type="project" value="TreeGrafter"/>
</dbReference>
<reference evidence="2 3" key="1">
    <citation type="submission" date="2024-01" db="EMBL/GenBank/DDBJ databases">
        <title>The genomes of 5 underutilized Papilionoideae crops provide insights into root nodulation and disease resistanc.</title>
        <authorList>
            <person name="Jiang F."/>
        </authorList>
    </citation>
    <scope>NUCLEOTIDE SEQUENCE [LARGE SCALE GENOMIC DNA]</scope>
    <source>
        <strain evidence="2">JINMINGXINNONG_FW02</strain>
        <tissue evidence="2">Leaves</tissue>
    </source>
</reference>
<proteinExistence type="predicted"/>
<dbReference type="GO" id="GO:0005737">
    <property type="term" value="C:cytoplasm"/>
    <property type="evidence" value="ECO:0007669"/>
    <property type="project" value="TreeGrafter"/>
</dbReference>
<name>A0AAN9M5X8_PHACN</name>
<dbReference type="SUPFAM" id="SSF52799">
    <property type="entry name" value="(Phosphotyrosine protein) phosphatases II"/>
    <property type="match status" value="1"/>
</dbReference>
<dbReference type="AlphaFoldDB" id="A0AAN9M5X8"/>
<dbReference type="EMBL" id="JAYMYR010000008">
    <property type="protein sequence ID" value="KAK7348314.1"/>
    <property type="molecule type" value="Genomic_DNA"/>
</dbReference>
<comment type="caution">
    <text evidence="2">The sequence shown here is derived from an EMBL/GenBank/DDBJ whole genome shotgun (WGS) entry which is preliminary data.</text>
</comment>
<dbReference type="PANTHER" id="PTHR10159">
    <property type="entry name" value="DUAL SPECIFICITY PROTEIN PHOSPHATASE"/>
    <property type="match status" value="1"/>
</dbReference>
<dbReference type="GO" id="GO:0008330">
    <property type="term" value="F:protein tyrosine/threonine phosphatase activity"/>
    <property type="evidence" value="ECO:0007669"/>
    <property type="project" value="TreeGrafter"/>
</dbReference>
<evidence type="ECO:0000313" key="2">
    <source>
        <dbReference type="EMBL" id="KAK7348314.1"/>
    </source>
</evidence>
<keyword evidence="1" id="KW-0904">Protein phosphatase</keyword>
<keyword evidence="1" id="KW-0378">Hydrolase</keyword>
<keyword evidence="3" id="KW-1185">Reference proteome</keyword>
<dbReference type="GO" id="GO:0043409">
    <property type="term" value="P:negative regulation of MAPK cascade"/>
    <property type="evidence" value="ECO:0007669"/>
    <property type="project" value="TreeGrafter"/>
</dbReference>
<dbReference type="CDD" id="cd14498">
    <property type="entry name" value="DSP"/>
    <property type="match status" value="1"/>
</dbReference>
<dbReference type="PANTHER" id="PTHR10159:SF511">
    <property type="entry name" value="DUAL SPECIFICITY PROTEIN PHOSPHATASE 1"/>
    <property type="match status" value="1"/>
</dbReference>
<evidence type="ECO:0000256" key="1">
    <source>
        <dbReference type="ARBA" id="ARBA00022912"/>
    </source>
</evidence>
<protein>
    <submittedName>
        <fullName evidence="2">Uncharacterized protein</fullName>
    </submittedName>
</protein>
<evidence type="ECO:0000313" key="3">
    <source>
        <dbReference type="Proteomes" id="UP001374584"/>
    </source>
</evidence>
<dbReference type="Gene3D" id="3.90.190.10">
    <property type="entry name" value="Protein tyrosine phosphatase superfamily"/>
    <property type="match status" value="2"/>
</dbReference>
<dbReference type="Proteomes" id="UP001374584">
    <property type="component" value="Unassembled WGS sequence"/>
</dbReference>
<organism evidence="2 3">
    <name type="scientific">Phaseolus coccineus</name>
    <name type="common">Scarlet runner bean</name>
    <name type="synonym">Phaseolus multiflorus</name>
    <dbReference type="NCBI Taxonomy" id="3886"/>
    <lineage>
        <taxon>Eukaryota</taxon>
        <taxon>Viridiplantae</taxon>
        <taxon>Streptophyta</taxon>
        <taxon>Embryophyta</taxon>
        <taxon>Tracheophyta</taxon>
        <taxon>Spermatophyta</taxon>
        <taxon>Magnoliopsida</taxon>
        <taxon>eudicotyledons</taxon>
        <taxon>Gunneridae</taxon>
        <taxon>Pentapetalae</taxon>
        <taxon>rosids</taxon>
        <taxon>fabids</taxon>
        <taxon>Fabales</taxon>
        <taxon>Fabaceae</taxon>
        <taxon>Papilionoideae</taxon>
        <taxon>50 kb inversion clade</taxon>
        <taxon>NPAAA clade</taxon>
        <taxon>indigoferoid/millettioid clade</taxon>
        <taxon>Phaseoleae</taxon>
        <taxon>Phaseolus</taxon>
    </lineage>
</organism>
<gene>
    <name evidence="2" type="ORF">VNO80_22865</name>
</gene>